<comment type="catalytic activity">
    <reaction evidence="11">
        <text>L-threonyl-[protein] + ATP = O-phospho-L-threonyl-[protein] + ADP + H(+)</text>
        <dbReference type="Rhea" id="RHEA:46608"/>
        <dbReference type="Rhea" id="RHEA-COMP:11060"/>
        <dbReference type="Rhea" id="RHEA-COMP:11605"/>
        <dbReference type="ChEBI" id="CHEBI:15378"/>
        <dbReference type="ChEBI" id="CHEBI:30013"/>
        <dbReference type="ChEBI" id="CHEBI:30616"/>
        <dbReference type="ChEBI" id="CHEBI:61977"/>
        <dbReference type="ChEBI" id="CHEBI:456216"/>
        <dbReference type="EC" id="2.7.11.25"/>
    </reaction>
</comment>
<dbReference type="PANTHER" id="PTHR44329">
    <property type="entry name" value="SERINE/THREONINE-PROTEIN KINASE TNNI3K-RELATED"/>
    <property type="match status" value="1"/>
</dbReference>
<dbReference type="Gene3D" id="2.30.30.40">
    <property type="entry name" value="SH3 Domains"/>
    <property type="match status" value="1"/>
</dbReference>
<keyword evidence="20" id="KW-1185">Reference proteome</keyword>
<feature type="coiled-coil region" evidence="15">
    <location>
        <begin position="554"/>
        <end position="590"/>
    </location>
</feature>
<dbReference type="EC" id="2.7.11.25" evidence="3"/>
<feature type="region of interest" description="Disordered" evidence="16">
    <location>
        <begin position="860"/>
        <end position="908"/>
    </location>
</feature>
<dbReference type="InterPro" id="IPR001245">
    <property type="entry name" value="Ser-Thr/Tyr_kinase_cat_dom"/>
</dbReference>
<feature type="domain" description="SH3" evidence="17">
    <location>
        <begin position="27"/>
        <end position="91"/>
    </location>
</feature>
<feature type="region of interest" description="Disordered" evidence="16">
    <location>
        <begin position="1206"/>
        <end position="1231"/>
    </location>
</feature>
<dbReference type="SMART" id="SM00220">
    <property type="entry name" value="S_TKc"/>
    <property type="match status" value="1"/>
</dbReference>
<dbReference type="Pfam" id="PF07653">
    <property type="entry name" value="SH3_2"/>
    <property type="match status" value="1"/>
</dbReference>
<dbReference type="GO" id="GO:0043065">
    <property type="term" value="P:positive regulation of apoptotic process"/>
    <property type="evidence" value="ECO:0007669"/>
    <property type="project" value="TreeGrafter"/>
</dbReference>
<name>A0A4U5VV16_COLLU</name>
<dbReference type="Pfam" id="PF00069">
    <property type="entry name" value="Pkinase"/>
    <property type="match status" value="1"/>
</dbReference>
<evidence type="ECO:0000313" key="20">
    <source>
        <dbReference type="Proteomes" id="UP000298787"/>
    </source>
</evidence>
<evidence type="ECO:0000256" key="12">
    <source>
        <dbReference type="ARBA" id="ARBA00048329"/>
    </source>
</evidence>
<comment type="catalytic activity">
    <reaction evidence="12">
        <text>L-seryl-[protein] + ATP = O-phospho-L-seryl-[protein] + ADP + H(+)</text>
        <dbReference type="Rhea" id="RHEA:17989"/>
        <dbReference type="Rhea" id="RHEA-COMP:9863"/>
        <dbReference type="Rhea" id="RHEA-COMP:11604"/>
        <dbReference type="ChEBI" id="CHEBI:15378"/>
        <dbReference type="ChEBI" id="CHEBI:29999"/>
        <dbReference type="ChEBI" id="CHEBI:30616"/>
        <dbReference type="ChEBI" id="CHEBI:83421"/>
        <dbReference type="ChEBI" id="CHEBI:456216"/>
        <dbReference type="EC" id="2.7.11.25"/>
    </reaction>
</comment>
<evidence type="ECO:0000259" key="18">
    <source>
        <dbReference type="PROSITE" id="PS50011"/>
    </source>
</evidence>
<evidence type="ECO:0000256" key="16">
    <source>
        <dbReference type="SAM" id="MobiDB-lite"/>
    </source>
</evidence>
<dbReference type="GO" id="GO:0004706">
    <property type="term" value="F:JUN kinase kinase kinase activity"/>
    <property type="evidence" value="ECO:0007669"/>
    <property type="project" value="TreeGrafter"/>
</dbReference>
<evidence type="ECO:0000256" key="5">
    <source>
        <dbReference type="ARBA" id="ARBA00022527"/>
    </source>
</evidence>
<dbReference type="CDD" id="cd12059">
    <property type="entry name" value="SH3_MLK1-3"/>
    <property type="match status" value="1"/>
</dbReference>
<reference evidence="19 20" key="1">
    <citation type="submission" date="2019-01" db="EMBL/GenBank/DDBJ databases">
        <title>Genome Assembly of Collichthys lucidus.</title>
        <authorList>
            <person name="Cai M."/>
            <person name="Xiao S."/>
        </authorList>
    </citation>
    <scope>NUCLEOTIDE SEQUENCE [LARGE SCALE GENOMIC DNA]</scope>
    <source>
        <strain evidence="19">JT15FE1705JMU</strain>
        <tissue evidence="19">Muscle</tissue>
    </source>
</reference>
<dbReference type="InterPro" id="IPR011009">
    <property type="entry name" value="Kinase-like_dom_sf"/>
</dbReference>
<evidence type="ECO:0000256" key="2">
    <source>
        <dbReference type="ARBA" id="ARBA00006529"/>
    </source>
</evidence>
<dbReference type="Gene3D" id="3.30.200.20">
    <property type="entry name" value="Phosphorylase Kinase, domain 1"/>
    <property type="match status" value="1"/>
</dbReference>
<feature type="compositionally biased region" description="Low complexity" evidence="16">
    <location>
        <begin position="622"/>
        <end position="634"/>
    </location>
</feature>
<keyword evidence="8 14" id="KW-0547">Nucleotide-binding</keyword>
<dbReference type="GO" id="GO:0005813">
    <property type="term" value="C:centrosome"/>
    <property type="evidence" value="ECO:0007669"/>
    <property type="project" value="TreeGrafter"/>
</dbReference>
<keyword evidence="5" id="KW-0723">Serine/threonine-protein kinase</keyword>
<dbReference type="InterPro" id="IPR036028">
    <property type="entry name" value="SH3-like_dom_sf"/>
</dbReference>
<comment type="similarity">
    <text evidence="2">Belongs to the protein kinase superfamily. STE Ser/Thr protein kinase family. MAP kinase kinase kinase subfamily.</text>
</comment>
<evidence type="ECO:0000259" key="17">
    <source>
        <dbReference type="PROSITE" id="PS50002"/>
    </source>
</evidence>
<feature type="region of interest" description="Disordered" evidence="16">
    <location>
        <begin position="663"/>
        <end position="769"/>
    </location>
</feature>
<evidence type="ECO:0000256" key="8">
    <source>
        <dbReference type="ARBA" id="ARBA00022741"/>
    </source>
</evidence>
<dbReference type="GO" id="GO:0005524">
    <property type="term" value="F:ATP binding"/>
    <property type="evidence" value="ECO:0007669"/>
    <property type="project" value="UniProtKB-UniRule"/>
</dbReference>
<feature type="region of interest" description="Disordered" evidence="16">
    <location>
        <begin position="798"/>
        <end position="831"/>
    </location>
</feature>
<feature type="binding site" evidence="14">
    <location>
        <position position="150"/>
    </location>
    <ligand>
        <name>ATP</name>
        <dbReference type="ChEBI" id="CHEBI:30616"/>
    </ligand>
</feature>
<organism evidence="19 20">
    <name type="scientific">Collichthys lucidus</name>
    <name type="common">Big head croaker</name>
    <name type="synonym">Sciaena lucida</name>
    <dbReference type="NCBI Taxonomy" id="240159"/>
    <lineage>
        <taxon>Eukaryota</taxon>
        <taxon>Metazoa</taxon>
        <taxon>Chordata</taxon>
        <taxon>Craniata</taxon>
        <taxon>Vertebrata</taxon>
        <taxon>Euteleostomi</taxon>
        <taxon>Actinopterygii</taxon>
        <taxon>Neopterygii</taxon>
        <taxon>Teleostei</taxon>
        <taxon>Neoteleostei</taxon>
        <taxon>Acanthomorphata</taxon>
        <taxon>Eupercaria</taxon>
        <taxon>Sciaenidae</taxon>
        <taxon>Collichthys</taxon>
    </lineage>
</organism>
<dbReference type="PANTHER" id="PTHR44329:SF46">
    <property type="entry name" value="MITOGEN-ACTIVATED PROTEIN KINASE KINASE KINASE 11"/>
    <property type="match status" value="1"/>
</dbReference>
<protein>
    <recommendedName>
        <fullName evidence="3">mitogen-activated protein kinase kinase kinase</fullName>
        <ecNumber evidence="3">2.7.11.25</ecNumber>
    </recommendedName>
</protein>
<dbReference type="InterPro" id="IPR001452">
    <property type="entry name" value="SH3_domain"/>
</dbReference>
<dbReference type="AlphaFoldDB" id="A0A4U5VV16"/>
<feature type="domain" description="Protein kinase" evidence="18">
    <location>
        <begin position="123"/>
        <end position="537"/>
    </location>
</feature>
<evidence type="ECO:0000256" key="7">
    <source>
        <dbReference type="ARBA" id="ARBA00022737"/>
    </source>
</evidence>
<dbReference type="PROSITE" id="PS50011">
    <property type="entry name" value="PROTEIN_KINASE_DOM"/>
    <property type="match status" value="1"/>
</dbReference>
<dbReference type="PROSITE" id="PS00107">
    <property type="entry name" value="PROTEIN_KINASE_ATP"/>
    <property type="match status" value="1"/>
</dbReference>
<dbReference type="SUPFAM" id="SSF50044">
    <property type="entry name" value="SH3-domain"/>
    <property type="match status" value="1"/>
</dbReference>
<evidence type="ECO:0000256" key="14">
    <source>
        <dbReference type="PROSITE-ProRule" id="PRU10141"/>
    </source>
</evidence>
<dbReference type="FunFam" id="1.10.510.10:FF:000076">
    <property type="entry name" value="Mitogen-activated protein kinase kinase kinase"/>
    <property type="match status" value="1"/>
</dbReference>
<feature type="compositionally biased region" description="Low complexity" evidence="16">
    <location>
        <begin position="1141"/>
        <end position="1166"/>
    </location>
</feature>
<evidence type="ECO:0000256" key="13">
    <source>
        <dbReference type="PROSITE-ProRule" id="PRU00192"/>
    </source>
</evidence>
<proteinExistence type="inferred from homology"/>
<keyword evidence="4 13" id="KW-0728">SH3 domain</keyword>
<dbReference type="GO" id="GO:0007017">
    <property type="term" value="P:microtubule-based process"/>
    <property type="evidence" value="ECO:0007669"/>
    <property type="project" value="TreeGrafter"/>
</dbReference>
<keyword evidence="9 19" id="KW-0418">Kinase</keyword>
<dbReference type="InterPro" id="IPR017441">
    <property type="entry name" value="Protein_kinase_ATP_BS"/>
</dbReference>
<accession>A0A4U5VV16</accession>
<dbReference type="FunFam" id="3.30.200.20:FF:000085">
    <property type="entry name" value="Mitogen-activated protein kinase kinase kinase"/>
    <property type="match status" value="1"/>
</dbReference>
<evidence type="ECO:0000256" key="3">
    <source>
        <dbReference type="ARBA" id="ARBA00012406"/>
    </source>
</evidence>
<keyword evidence="6" id="KW-0808">Transferase</keyword>
<evidence type="ECO:0000256" key="10">
    <source>
        <dbReference type="ARBA" id="ARBA00022840"/>
    </source>
</evidence>
<gene>
    <name evidence="19" type="ORF">D9C73_027401</name>
</gene>
<evidence type="ECO:0000313" key="19">
    <source>
        <dbReference type="EMBL" id="TKS92613.1"/>
    </source>
</evidence>
<evidence type="ECO:0000256" key="9">
    <source>
        <dbReference type="ARBA" id="ARBA00022777"/>
    </source>
</evidence>
<dbReference type="PROSITE" id="PS50002">
    <property type="entry name" value="SH3"/>
    <property type="match status" value="1"/>
</dbReference>
<dbReference type="Pfam" id="PF07714">
    <property type="entry name" value="PK_Tyr_Ser-Thr"/>
    <property type="match status" value="1"/>
</dbReference>
<dbReference type="STRING" id="240159.A0A4U5VV16"/>
<keyword evidence="7" id="KW-0677">Repeat</keyword>
<dbReference type="SUPFAM" id="SSF56112">
    <property type="entry name" value="Protein kinase-like (PK-like)"/>
    <property type="match status" value="1"/>
</dbReference>
<dbReference type="InterPro" id="IPR000719">
    <property type="entry name" value="Prot_kinase_dom"/>
</dbReference>
<evidence type="ECO:0000256" key="15">
    <source>
        <dbReference type="SAM" id="Coils"/>
    </source>
</evidence>
<evidence type="ECO:0000256" key="4">
    <source>
        <dbReference type="ARBA" id="ARBA00022443"/>
    </source>
</evidence>
<feature type="region of interest" description="Disordered" evidence="16">
    <location>
        <begin position="1098"/>
        <end position="1120"/>
    </location>
</feature>
<keyword evidence="15" id="KW-0175">Coiled coil</keyword>
<dbReference type="Proteomes" id="UP000298787">
    <property type="component" value="Chromosome 24"/>
</dbReference>
<feature type="region of interest" description="Disordered" evidence="16">
    <location>
        <begin position="607"/>
        <end position="641"/>
    </location>
</feature>
<comment type="cofactor">
    <cofactor evidence="1">
        <name>Mg(2+)</name>
        <dbReference type="ChEBI" id="CHEBI:18420"/>
    </cofactor>
</comment>
<dbReference type="EMBL" id="CM014101">
    <property type="protein sequence ID" value="TKS92613.1"/>
    <property type="molecule type" value="Genomic_DNA"/>
</dbReference>
<evidence type="ECO:0000256" key="11">
    <source>
        <dbReference type="ARBA" id="ARBA00047559"/>
    </source>
</evidence>
<dbReference type="Gene3D" id="1.10.510.10">
    <property type="entry name" value="Transferase(Phosphotransferase) domain 1"/>
    <property type="match status" value="2"/>
</dbReference>
<evidence type="ECO:0000256" key="1">
    <source>
        <dbReference type="ARBA" id="ARBA00001946"/>
    </source>
</evidence>
<dbReference type="PRINTS" id="PR00452">
    <property type="entry name" value="SH3DOMAIN"/>
</dbReference>
<evidence type="ECO:0000256" key="6">
    <source>
        <dbReference type="ARBA" id="ARBA00022679"/>
    </source>
</evidence>
<keyword evidence="10 14" id="KW-0067">ATP-binding</keyword>
<dbReference type="InterPro" id="IPR051681">
    <property type="entry name" value="Ser/Thr_Kinases-Pseudokinases"/>
</dbReference>
<sequence length="1231" mass="136054">MEPLKNIFSRSPLSNWKNLEQSQKGNFTNPVWTALFDYEASCKDELTLRKGDLVEVLSLDSEISGDEGWWAGKVNNKVGIFPSNYGSFKPNGYGKLPGSGVVAELGPAVVGEFEPEPVDFGELKLEEVIGVGGFGKVYRGTWKGALVAVKAARQDPDEDISVTAQNVRQEARLFAMLTHPNIIALKGVCLQEPNLCLIMEYASGGPLSRALAGRRIPPHVLVNWAVQIARGMLYLHSEAIVPVIHRDLKSNNRQSAMLCQQRSGIRVEAFNTATTHTLDFDAVRLGCTVGKAVVFLGPRGRHEHVQEPKNYLMTPKLYLHFDPCNEDLNLVPQQEFVVHETLRSSLGQSSRSSWGKPPPCRNSPFAYGCSAGRGEREEDSLSANICLIRLHTDISVQPYPEIGRVLLAEPIENECMEGLTLKITDFGLAREWHKTTKMSTAGTYAWMAPEVIKSSTFSKGSDVWSYGVLLWELLTGEAPYKGIDGLAVAYGVAVNKLTLPIPSTCPEPFVQLMEECWDQDPHRRPNFSSILTQLTALERQVKEEMPQDSFHSLQDDWKLEIQRMFDELRAKEKELRCREEELKRAALEQKSHEEFLRQHFIHKITVQASPGLEKRRNSPDLGSGSSPSFGPRFRAIQLSPSDNSRTIGLSSVWPLEAPSLKQANGDLRLGPHWRPQSPKSPKSPKVLRLSPQESSLSMRAKLLESDSNENGESKDDFEEYRPSTPTPPAQNGSSVKDSLRLPLPQRDSGSEEGGSSPAGSPRPERGSLGGLIKSTHRALLGSGSLLASIGLGRCLDIPPRVPPRTNPSSLGDRTPSEPEISSPKPLISDPPVVDDLITFSTSELLPKPLLDLALQYQELKPLPLTPPPPNPRERSGHRTPQMLHSPQSPKTPLEHDGVSPGEWNLSSHSTNGELGCEAWEPRAERRRSSSRIIVVPPPVVRSMWQTGSFNAARAFSFTSKLVLGYFAYLRHYLHASDALICSTLACFLLKTHMHFLEALTQFRAVTTEVWVTVVLRASGLFFPTALRVPHVLDLPLCQDTQDSDDKPSVPCALHPNPALWSPKTRRLEVSVIPRPRPSPIRPRIDPWSFISASRSVNSAGGRSPIRSESNLLGYQPSPTNPFHNCDPFPSPDCDPFTLKADPSSASDRASPFDPFSTPFPTSRSAPCSTNGSPTLPSFRIVPLNPADSPLIDLGWAACSKPVDVTKERVHPRKTLGLKPFKSPTQHRDDRF</sequence>
<feature type="region of interest" description="Disordered" evidence="16">
    <location>
        <begin position="1141"/>
        <end position="1171"/>
    </location>
</feature>
<dbReference type="InterPro" id="IPR035779">
    <property type="entry name" value="MLK1-3_SH3"/>
</dbReference>
<dbReference type="SMART" id="SM00326">
    <property type="entry name" value="SH3"/>
    <property type="match status" value="1"/>
</dbReference>